<dbReference type="InterPro" id="IPR001375">
    <property type="entry name" value="Peptidase_S9_cat"/>
</dbReference>
<protein>
    <submittedName>
        <fullName evidence="3">Prolyl oligopeptidase family protein</fullName>
    </submittedName>
    <submittedName>
        <fullName evidence="4">Prolyl oligopeptidase family serine peptidase</fullName>
    </submittedName>
</protein>
<organism evidence="3">
    <name type="scientific">Candidatus Berkiella aquae</name>
    <dbReference type="NCBI Taxonomy" id="295108"/>
    <lineage>
        <taxon>Bacteria</taxon>
        <taxon>Pseudomonadati</taxon>
        <taxon>Pseudomonadota</taxon>
        <taxon>Gammaproteobacteria</taxon>
        <taxon>Candidatus Berkiellales</taxon>
        <taxon>Candidatus Berkiellaceae</taxon>
        <taxon>Candidatus Berkiella</taxon>
    </lineage>
</organism>
<evidence type="ECO:0000313" key="4">
    <source>
        <dbReference type="EMBL" id="MCS5710570.1"/>
    </source>
</evidence>
<dbReference type="RefSeq" id="WP_075065566.1">
    <property type="nucleotide sequence ID" value="NZ_LKAJ02000001.1"/>
</dbReference>
<dbReference type="GO" id="GO:0006508">
    <property type="term" value="P:proteolysis"/>
    <property type="evidence" value="ECO:0007669"/>
    <property type="project" value="InterPro"/>
</dbReference>
<dbReference type="GO" id="GO:0004252">
    <property type="term" value="F:serine-type endopeptidase activity"/>
    <property type="evidence" value="ECO:0007669"/>
    <property type="project" value="TreeGrafter"/>
</dbReference>
<dbReference type="STRING" id="295108.HT99x_00928"/>
<dbReference type="SUPFAM" id="SSF53474">
    <property type="entry name" value="alpha/beta-Hydrolases"/>
    <property type="match status" value="1"/>
</dbReference>
<dbReference type="EMBL" id="LKAJ02000001">
    <property type="protein sequence ID" value="MCS5710570.1"/>
    <property type="molecule type" value="Genomic_DNA"/>
</dbReference>
<feature type="domain" description="Peptidase S9 prolyl oligopeptidase catalytic" evidence="2">
    <location>
        <begin position="146"/>
        <end position="342"/>
    </location>
</feature>
<proteinExistence type="predicted"/>
<dbReference type="OrthoDB" id="9812921at2"/>
<dbReference type="Pfam" id="PF00326">
    <property type="entry name" value="Peptidase_S9"/>
    <property type="match status" value="1"/>
</dbReference>
<accession>A0A0Q9YP84</accession>
<sequence>MKYSQRVGLLILIFWAPLLLADLNLRKLPMKCPTEQRQHSQSELRKESEMIQKRSQASAKLYKLKKGEDLKDVTQQVLEHKYTDNAVKEAIKNKERRYYVFTYPSDGLTIKAFVSIPVGVKNPPLIMLVRGGNREFGLPHPGQLSAYPGYALVATTNRGGVSEGQDEFGGNDVNDLKNLFDYLPTLEKKINVTFNADKTYMVGASRGGMQLFLALGRYPELQQKVKKVASISGLLNMKYAIERDNDFREMLGNFGYQKGKKGEAWIAKRQPLNYVNKISKDLPIMIAQGSADTRVCVREGYDMLEALHKNGNTITYVEVEGGDHVLNNTVDFLKLMIHWFEQK</sequence>
<keyword evidence="1" id="KW-0378">Hydrolase</keyword>
<dbReference type="PANTHER" id="PTHR42776:SF27">
    <property type="entry name" value="DIPEPTIDYL PEPTIDASE FAMILY MEMBER 6"/>
    <property type="match status" value="1"/>
</dbReference>
<reference evidence="3" key="1">
    <citation type="submission" date="2015-09" db="EMBL/GenBank/DDBJ databases">
        <title>Draft Genome Sequences of Two Novel Amoeba-resistant Intranuclear Bacteria, Candidatus Berkiella cookevillensis and Candidatus Berkiella aquae.</title>
        <authorList>
            <person name="Mehari Y.T."/>
            <person name="Arivett B.A."/>
            <person name="Farone A.L."/>
            <person name="Gunderson J.H."/>
            <person name="Farone M.B."/>
        </authorList>
    </citation>
    <scope>NUCLEOTIDE SEQUENCE [LARGE SCALE GENOMIC DNA]</scope>
    <source>
        <strain evidence="3">HT99</strain>
    </source>
</reference>
<dbReference type="InterPro" id="IPR029058">
    <property type="entry name" value="AB_hydrolase_fold"/>
</dbReference>
<dbReference type="PANTHER" id="PTHR42776">
    <property type="entry name" value="SERINE PEPTIDASE S9 FAMILY MEMBER"/>
    <property type="match status" value="1"/>
</dbReference>
<reference evidence="4" key="3">
    <citation type="submission" date="2021-06" db="EMBL/GenBank/DDBJ databases">
        <title>Genomic Description and Analysis of Intracellular Bacteria, Candidatus Berkiella cookevillensis and Candidatus Berkiella aquae.</title>
        <authorList>
            <person name="Kidane D.T."/>
            <person name="Mehari Y.T."/>
            <person name="Rice F.C."/>
            <person name="Arivett B.A."/>
            <person name="Farone A.L."/>
            <person name="Berk S.G."/>
            <person name="Farone M.B."/>
        </authorList>
    </citation>
    <scope>NUCLEOTIDE SEQUENCE</scope>
    <source>
        <strain evidence="4">HT99</strain>
    </source>
</reference>
<dbReference type="EMBL" id="LKAJ01000003">
    <property type="protein sequence ID" value="KRG21737.1"/>
    <property type="molecule type" value="Genomic_DNA"/>
</dbReference>
<dbReference type="Proteomes" id="UP000051497">
    <property type="component" value="Unassembled WGS sequence"/>
</dbReference>
<dbReference type="AlphaFoldDB" id="A0A0Q9YP84"/>
<reference evidence="4" key="2">
    <citation type="journal article" date="2016" name="Genome Announc.">
        <title>Draft Genome Sequences of Two Novel Amoeba-Resistant Intranuclear Bacteria, 'Candidatus Berkiella cookevillensis' and 'Candidatus Berkiella aquae'.</title>
        <authorList>
            <person name="Mehari Y.T."/>
            <person name="Arivett B.A."/>
            <person name="Farone A.L."/>
            <person name="Gunderson J.H."/>
            <person name="Farone M.B."/>
        </authorList>
    </citation>
    <scope>NUCLEOTIDE SEQUENCE</scope>
    <source>
        <strain evidence="4">HT99</strain>
    </source>
</reference>
<keyword evidence="5" id="KW-1185">Reference proteome</keyword>
<evidence type="ECO:0000256" key="1">
    <source>
        <dbReference type="ARBA" id="ARBA00022801"/>
    </source>
</evidence>
<dbReference type="Gene3D" id="3.40.50.1820">
    <property type="entry name" value="alpha/beta hydrolase"/>
    <property type="match status" value="1"/>
</dbReference>
<name>A0A0Q9YP84_9GAMM</name>
<gene>
    <name evidence="4" type="ORF">HT99x_003950</name>
    <name evidence="3" type="ORF">HT99x_00928</name>
</gene>
<evidence type="ECO:0000259" key="2">
    <source>
        <dbReference type="Pfam" id="PF00326"/>
    </source>
</evidence>
<evidence type="ECO:0000313" key="3">
    <source>
        <dbReference type="EMBL" id="KRG21737.1"/>
    </source>
</evidence>
<comment type="caution">
    <text evidence="3">The sequence shown here is derived from an EMBL/GenBank/DDBJ whole genome shotgun (WGS) entry which is preliminary data.</text>
</comment>
<evidence type="ECO:0000313" key="5">
    <source>
        <dbReference type="Proteomes" id="UP000051497"/>
    </source>
</evidence>